<organism evidence="4 5">
    <name type="scientific">Negadavirga shengliensis</name>
    <dbReference type="NCBI Taxonomy" id="1389218"/>
    <lineage>
        <taxon>Bacteria</taxon>
        <taxon>Pseudomonadati</taxon>
        <taxon>Bacteroidota</taxon>
        <taxon>Cytophagia</taxon>
        <taxon>Cytophagales</taxon>
        <taxon>Cyclobacteriaceae</taxon>
        <taxon>Negadavirga</taxon>
    </lineage>
</organism>
<evidence type="ECO:0000313" key="5">
    <source>
        <dbReference type="Proteomes" id="UP001595818"/>
    </source>
</evidence>
<protein>
    <submittedName>
        <fullName evidence="4">TonB-dependent receptor plug domain-containing protein</fullName>
    </submittedName>
</protein>
<dbReference type="RefSeq" id="WP_377068495.1">
    <property type="nucleotide sequence ID" value="NZ_JBHSJJ010000019.1"/>
</dbReference>
<dbReference type="Pfam" id="PF07715">
    <property type="entry name" value="Plug"/>
    <property type="match status" value="1"/>
</dbReference>
<keyword evidence="1" id="KW-0812">Transmembrane</keyword>
<evidence type="ECO:0000259" key="3">
    <source>
        <dbReference type="Pfam" id="PF07715"/>
    </source>
</evidence>
<name>A0ABV9T731_9BACT</name>
<keyword evidence="1" id="KW-0472">Membrane</keyword>
<dbReference type="EMBL" id="JBHSJJ010000019">
    <property type="protein sequence ID" value="MFC4874545.1"/>
    <property type="molecule type" value="Genomic_DNA"/>
</dbReference>
<sequence length="815" mass="91239">MNNQTLKILIAGILLLLGSAALTIPGSAVLEKIETHLSVWRINYAPEKVYLHHDKPFYRAGEVVWLKAYLVNASNLQHSDKSNILYVDLTNEAGEAVKKLKLNPVQGRAHGDISLPEDLQEGIYRLTAYTNWMRNFGEDTFFEKEIYIWSEQSEQINQESRGTVEPSLPDLQFFPEGGDLVYGLSSQVAFKAIGPDGRGVPVSGGIFDDQGLKVADFEHQYLGMGAFTLEPAPSRHYYAKVNFENGETVDYPLPDVKASGQVMAIDETGDQDHILLKIADNTGTDEGLLLTGISQDELKYTEEIQLSGTGEYQTKIPKSDFPTGIARITLSKSTGEPLAERLVFIDHEDYLNVQILSDQDEYYSREAVTLDIEVTDKEGNAVETDLSLAVTDDQSLPRSSHGLRLKSYMLLNSDLRGFIESPGYYFDPENENRKEALRTLMMTQGWRRFGWEAMIAGNFPKINHSNERDINIHGNLQRRNGNPVKNGEVILFLKDKYQTFITTPTDENGRFIFEGFHFRDSIDIVVQGTDDRGRKDNVVVNIEDKRFTPEKAPSAYPLPGNLAGMINRDHVVPSIPLFQGMETDIGSLELGELLLDEVVVEGRAEVTEPFRLHREADVTIRREQLPVAPSGNILESLQGRVAGLQITQMGRDRFRAVIRGQGTPLFLLDGMPVDESILQSINQFDISRIEILKSPGNVGIYGGRGAGGVIALYTHRGYPEEIEEPETGDHIIVHRLGGFSKSRQFYSPRYDQNQESSIPDDRTTIYWNPMVRTNAEGKARVTFYTADKSSLYRVIAEGISDTGTPGLKEISLEVY</sequence>
<dbReference type="PROSITE" id="PS52016">
    <property type="entry name" value="TONB_DEPENDENT_REC_3"/>
    <property type="match status" value="1"/>
</dbReference>
<evidence type="ECO:0000259" key="2">
    <source>
        <dbReference type="Pfam" id="PF01835"/>
    </source>
</evidence>
<feature type="domain" description="Macroglobulin" evidence="2">
    <location>
        <begin position="48"/>
        <end position="131"/>
    </location>
</feature>
<keyword evidence="1" id="KW-1134">Transmembrane beta strand</keyword>
<feature type="domain" description="TonB-dependent receptor plug" evidence="3">
    <location>
        <begin position="619"/>
        <end position="709"/>
    </location>
</feature>
<dbReference type="Gene3D" id="2.60.40.1930">
    <property type="match status" value="1"/>
</dbReference>
<keyword evidence="1" id="KW-0998">Cell outer membrane</keyword>
<comment type="caution">
    <text evidence="4">The sequence shown here is derived from an EMBL/GenBank/DDBJ whole genome shotgun (WGS) entry which is preliminary data.</text>
</comment>
<keyword evidence="5" id="KW-1185">Reference proteome</keyword>
<dbReference type="SUPFAM" id="SSF56935">
    <property type="entry name" value="Porins"/>
    <property type="match status" value="1"/>
</dbReference>
<evidence type="ECO:0000256" key="1">
    <source>
        <dbReference type="PROSITE-ProRule" id="PRU01360"/>
    </source>
</evidence>
<dbReference type="Gene3D" id="2.170.130.10">
    <property type="entry name" value="TonB-dependent receptor, plug domain"/>
    <property type="match status" value="1"/>
</dbReference>
<comment type="subcellular location">
    <subcellularLocation>
        <location evidence="1">Cell outer membrane</location>
        <topology evidence="1">Multi-pass membrane protein</topology>
    </subcellularLocation>
</comment>
<dbReference type="InterPro" id="IPR037066">
    <property type="entry name" value="Plug_dom_sf"/>
</dbReference>
<evidence type="ECO:0000313" key="4">
    <source>
        <dbReference type="EMBL" id="MFC4874545.1"/>
    </source>
</evidence>
<proteinExistence type="inferred from homology"/>
<dbReference type="InterPro" id="IPR012910">
    <property type="entry name" value="Plug_dom"/>
</dbReference>
<dbReference type="InterPro" id="IPR002890">
    <property type="entry name" value="MG2"/>
</dbReference>
<reference evidence="5" key="1">
    <citation type="journal article" date="2019" name="Int. J. Syst. Evol. Microbiol.">
        <title>The Global Catalogue of Microorganisms (GCM) 10K type strain sequencing project: providing services to taxonomists for standard genome sequencing and annotation.</title>
        <authorList>
            <consortium name="The Broad Institute Genomics Platform"/>
            <consortium name="The Broad Institute Genome Sequencing Center for Infectious Disease"/>
            <person name="Wu L."/>
            <person name="Ma J."/>
        </authorList>
    </citation>
    <scope>NUCLEOTIDE SEQUENCE [LARGE SCALE GENOMIC DNA]</scope>
    <source>
        <strain evidence="5">CGMCC 4.7466</strain>
    </source>
</reference>
<accession>A0ABV9T731</accession>
<gene>
    <name evidence="4" type="ORF">ACFPFU_22775</name>
</gene>
<dbReference type="Proteomes" id="UP001595818">
    <property type="component" value="Unassembled WGS sequence"/>
</dbReference>
<dbReference type="Pfam" id="PF01835">
    <property type="entry name" value="MG2"/>
    <property type="match status" value="1"/>
</dbReference>
<dbReference type="InterPro" id="IPR039426">
    <property type="entry name" value="TonB-dep_rcpt-like"/>
</dbReference>
<comment type="similarity">
    <text evidence="1">Belongs to the TonB-dependent receptor family.</text>
</comment>
<keyword evidence="1" id="KW-0813">Transport</keyword>
<keyword evidence="4" id="KW-0675">Receptor</keyword>